<keyword evidence="3" id="KW-1003">Cell membrane</keyword>
<feature type="transmembrane region" description="Helical" evidence="8">
    <location>
        <begin position="108"/>
        <end position="133"/>
    </location>
</feature>
<evidence type="ECO:0000313" key="11">
    <source>
        <dbReference type="Proteomes" id="UP000287601"/>
    </source>
</evidence>
<evidence type="ECO:0000256" key="2">
    <source>
        <dbReference type="ARBA" id="ARBA00005745"/>
    </source>
</evidence>
<accession>A0A410PT25</accession>
<evidence type="ECO:0000256" key="1">
    <source>
        <dbReference type="ARBA" id="ARBA00004429"/>
    </source>
</evidence>
<organism evidence="10 11">
    <name type="scientific">Aminipila luticellarii</name>
    <dbReference type="NCBI Taxonomy" id="2507160"/>
    <lineage>
        <taxon>Bacteria</taxon>
        <taxon>Bacillati</taxon>
        <taxon>Bacillota</taxon>
        <taxon>Clostridia</taxon>
        <taxon>Peptostreptococcales</taxon>
        <taxon>Anaerovoracaceae</taxon>
        <taxon>Aminipila</taxon>
    </lineage>
</organism>
<dbReference type="EMBL" id="CP035281">
    <property type="protein sequence ID" value="QAT42127.1"/>
    <property type="molecule type" value="Genomic_DNA"/>
</dbReference>
<comment type="subcellular location">
    <subcellularLocation>
        <location evidence="1">Cell inner membrane</location>
        <topology evidence="1">Multi-pass membrane protein</topology>
    </subcellularLocation>
</comment>
<evidence type="ECO:0000256" key="3">
    <source>
        <dbReference type="ARBA" id="ARBA00022475"/>
    </source>
</evidence>
<protein>
    <submittedName>
        <fullName evidence="10">Type II secretion system F family protein</fullName>
    </submittedName>
</protein>
<dbReference type="InterPro" id="IPR018076">
    <property type="entry name" value="T2SS_GspF_dom"/>
</dbReference>
<sequence length="343" mass="37664">MKAKELSPFCMQVAFLLGAGISIDAGLSVLAEDEENREQKNMLMQMSEDVEMGASLANAMEKTKQFPKYLVQMTRVGQETGNLEIVMKSLAQYYEKESMLAQTIKSAVTYPLIMVSMLMVVLFVLLTKVMPIFEEVYSQLGAQLSPITKSAVRIGTVFSGAAIAVIVLLVLAAVGVMISDQRGHQQMWAEQLLKTVKEKSRIAIALTKRRIAAVLALSIKSGLELEAGMEMAVQLIPQHKIQEKLRICKEQLEAGNPLYDTLKDTGIFTGMDLQMIKVGVRSGKSDAVFDELSKKYESEVDTSIDDMVTRFEPTMVIVLAAIVGLILLSVMMPLVGIMASIGQ</sequence>
<dbReference type="PANTHER" id="PTHR30012:SF0">
    <property type="entry name" value="TYPE II SECRETION SYSTEM PROTEIN F-RELATED"/>
    <property type="match status" value="1"/>
</dbReference>
<feature type="transmembrane region" description="Helical" evidence="8">
    <location>
        <begin position="153"/>
        <end position="178"/>
    </location>
</feature>
<dbReference type="OrthoDB" id="1733538at2"/>
<comment type="similarity">
    <text evidence="2">Belongs to the GSP F family.</text>
</comment>
<dbReference type="FunFam" id="1.20.81.30:FF:000001">
    <property type="entry name" value="Type II secretion system protein F"/>
    <property type="match status" value="1"/>
</dbReference>
<feature type="transmembrane region" description="Helical" evidence="8">
    <location>
        <begin position="6"/>
        <end position="30"/>
    </location>
</feature>
<keyword evidence="5 8" id="KW-0812">Transmembrane</keyword>
<dbReference type="InterPro" id="IPR042094">
    <property type="entry name" value="T2SS_GspF_sf"/>
</dbReference>
<keyword evidence="7 8" id="KW-0472">Membrane</keyword>
<keyword evidence="4" id="KW-0997">Cell inner membrane</keyword>
<evidence type="ECO:0000259" key="9">
    <source>
        <dbReference type="Pfam" id="PF00482"/>
    </source>
</evidence>
<dbReference type="Proteomes" id="UP000287601">
    <property type="component" value="Chromosome"/>
</dbReference>
<dbReference type="RefSeq" id="WP_128744781.1">
    <property type="nucleotide sequence ID" value="NZ_CP035281.1"/>
</dbReference>
<dbReference type="PRINTS" id="PR00812">
    <property type="entry name" value="BCTERIALGSPF"/>
</dbReference>
<dbReference type="Gene3D" id="1.20.81.30">
    <property type="entry name" value="Type II secretion system (T2SS), domain F"/>
    <property type="match status" value="2"/>
</dbReference>
<evidence type="ECO:0000256" key="6">
    <source>
        <dbReference type="ARBA" id="ARBA00022989"/>
    </source>
</evidence>
<dbReference type="Pfam" id="PF00482">
    <property type="entry name" value="T2SSF"/>
    <property type="match status" value="2"/>
</dbReference>
<feature type="domain" description="Type II secretion system protein GspF" evidence="9">
    <location>
        <begin position="9"/>
        <end position="131"/>
    </location>
</feature>
<reference evidence="10 11" key="1">
    <citation type="submission" date="2019-01" db="EMBL/GenBank/DDBJ databases">
        <title>Draft genomes of a novel of Aminipila strains.</title>
        <authorList>
            <person name="Ma S."/>
        </authorList>
    </citation>
    <scope>NUCLEOTIDE SEQUENCE [LARGE SCALE GENOMIC DNA]</scope>
    <source>
        <strain evidence="11">JN-39</strain>
    </source>
</reference>
<dbReference type="GO" id="GO:0005886">
    <property type="term" value="C:plasma membrane"/>
    <property type="evidence" value="ECO:0007669"/>
    <property type="project" value="UniProtKB-SubCell"/>
</dbReference>
<dbReference type="InterPro" id="IPR003004">
    <property type="entry name" value="GspF/PilC"/>
</dbReference>
<evidence type="ECO:0000256" key="8">
    <source>
        <dbReference type="SAM" id="Phobius"/>
    </source>
</evidence>
<proteinExistence type="inferred from homology"/>
<evidence type="ECO:0000256" key="5">
    <source>
        <dbReference type="ARBA" id="ARBA00022692"/>
    </source>
</evidence>
<dbReference type="AlphaFoldDB" id="A0A410PT25"/>
<name>A0A410PT25_9FIRM</name>
<evidence type="ECO:0000256" key="4">
    <source>
        <dbReference type="ARBA" id="ARBA00022519"/>
    </source>
</evidence>
<dbReference type="PANTHER" id="PTHR30012">
    <property type="entry name" value="GENERAL SECRETION PATHWAY PROTEIN"/>
    <property type="match status" value="1"/>
</dbReference>
<gene>
    <name evidence="10" type="ORF">EQM06_02155</name>
</gene>
<evidence type="ECO:0000256" key="7">
    <source>
        <dbReference type="ARBA" id="ARBA00023136"/>
    </source>
</evidence>
<keyword evidence="11" id="KW-1185">Reference proteome</keyword>
<evidence type="ECO:0000313" key="10">
    <source>
        <dbReference type="EMBL" id="QAT42127.1"/>
    </source>
</evidence>
<keyword evidence="6 8" id="KW-1133">Transmembrane helix</keyword>
<feature type="transmembrane region" description="Helical" evidence="8">
    <location>
        <begin position="316"/>
        <end position="341"/>
    </location>
</feature>
<dbReference type="KEGG" id="amij:EQM06_02155"/>
<feature type="domain" description="Type II secretion system protein GspF" evidence="9">
    <location>
        <begin position="213"/>
        <end position="333"/>
    </location>
</feature>